<dbReference type="Proteomes" id="UP000283509">
    <property type="component" value="Unassembled WGS sequence"/>
</dbReference>
<evidence type="ECO:0008006" key="6">
    <source>
        <dbReference type="Google" id="ProtNLM"/>
    </source>
</evidence>
<comment type="caution">
    <text evidence="4">The sequence shown here is derived from an EMBL/GenBank/DDBJ whole genome shotgun (WGS) entry which is preliminary data.</text>
</comment>
<dbReference type="InterPro" id="IPR051165">
    <property type="entry name" value="Multifunctional_ANK_Repeat"/>
</dbReference>
<dbReference type="PANTHER" id="PTHR24123:SF33">
    <property type="entry name" value="PROTEIN HOS4"/>
    <property type="match status" value="1"/>
</dbReference>
<dbReference type="InterPro" id="IPR036770">
    <property type="entry name" value="Ankyrin_rpt-contain_sf"/>
</dbReference>
<organism evidence="4 5">
    <name type="scientific">Penaeus vannamei</name>
    <name type="common">Whiteleg shrimp</name>
    <name type="synonym">Litopenaeus vannamei</name>
    <dbReference type="NCBI Taxonomy" id="6689"/>
    <lineage>
        <taxon>Eukaryota</taxon>
        <taxon>Metazoa</taxon>
        <taxon>Ecdysozoa</taxon>
        <taxon>Arthropoda</taxon>
        <taxon>Crustacea</taxon>
        <taxon>Multicrustacea</taxon>
        <taxon>Malacostraca</taxon>
        <taxon>Eumalacostraca</taxon>
        <taxon>Eucarida</taxon>
        <taxon>Decapoda</taxon>
        <taxon>Dendrobranchiata</taxon>
        <taxon>Penaeoidea</taxon>
        <taxon>Penaeidae</taxon>
        <taxon>Penaeus</taxon>
    </lineage>
</organism>
<evidence type="ECO:0000256" key="2">
    <source>
        <dbReference type="ARBA" id="ARBA00023043"/>
    </source>
</evidence>
<dbReference type="SUPFAM" id="SSF48403">
    <property type="entry name" value="Ankyrin repeat"/>
    <property type="match status" value="2"/>
</dbReference>
<accession>A0A3R7QU68</accession>
<feature type="repeat" description="ANK" evidence="3">
    <location>
        <begin position="593"/>
        <end position="625"/>
    </location>
</feature>
<feature type="non-terminal residue" evidence="4">
    <location>
        <position position="1"/>
    </location>
</feature>
<protein>
    <recommendedName>
        <fullName evidence="6">ANK_REP_REGION domain-containing protein</fullName>
    </recommendedName>
</protein>
<keyword evidence="1" id="KW-0677">Repeat</keyword>
<gene>
    <name evidence="4" type="ORF">C7M84_002755</name>
</gene>
<dbReference type="Gene3D" id="1.25.40.20">
    <property type="entry name" value="Ankyrin repeat-containing domain"/>
    <property type="match status" value="4"/>
</dbReference>
<evidence type="ECO:0000313" key="4">
    <source>
        <dbReference type="EMBL" id="ROT78526.1"/>
    </source>
</evidence>
<reference evidence="4 5" key="2">
    <citation type="submission" date="2019-01" db="EMBL/GenBank/DDBJ databases">
        <title>The decoding of complex shrimp genome reveals the adaptation for benthos swimmer, frequently molting mechanism and breeding impact on genome.</title>
        <authorList>
            <person name="Sun Y."/>
            <person name="Gao Y."/>
            <person name="Yu Y."/>
        </authorList>
    </citation>
    <scope>NUCLEOTIDE SEQUENCE [LARGE SCALE GENOMIC DNA]</scope>
    <source>
        <tissue evidence="4">Muscle</tissue>
    </source>
</reference>
<dbReference type="PROSITE" id="PS50297">
    <property type="entry name" value="ANK_REP_REGION"/>
    <property type="match status" value="1"/>
</dbReference>
<dbReference type="Pfam" id="PF00023">
    <property type="entry name" value="Ank"/>
    <property type="match status" value="2"/>
</dbReference>
<dbReference type="PANTHER" id="PTHR24123">
    <property type="entry name" value="ANKYRIN REPEAT-CONTAINING"/>
    <property type="match status" value="1"/>
</dbReference>
<dbReference type="InterPro" id="IPR002110">
    <property type="entry name" value="Ankyrin_rpt"/>
</dbReference>
<dbReference type="STRING" id="6689.A0A3R7QU68"/>
<keyword evidence="2 3" id="KW-0040">ANK repeat</keyword>
<dbReference type="PROSITE" id="PS50088">
    <property type="entry name" value="ANK_REPEAT"/>
    <property type="match status" value="1"/>
</dbReference>
<sequence>TQRSRSPADTQLGREGSPMATWEHWSCRCPPTRSILHEEAERAALQGRVDEVVNWLLDGNDINAQNADGNTMLHLACVRDQSDVVRELQRHPRLHRNLRNDQGCTPLSLAARFDHVLCAALVTDRALACRCNLMARDNDGNTPLAVAIKYNRWEVFDLLLSRFGAERTFDRNNAVAIKCNDVSRIKQALQLRRWSITTMNCGLLVAANLGNWTALNAFLTHPYYRETARSIRATGRDQALLAATLLQAAESKRWSVVEDLACAIQTSRQYFTSSTKAASEPCPTTFLATKLLPKIPPRAFTSPPLSSATGRGDVEDRASQPVRGVLDVLGVNPSARVHSRDTTPLQEAHARGLTDLIATFHKNRPPDSRFAQNEDIRRTLDIYRERIRDVFGAARRGCYKAEAGRSRGVRDLLFQDREISTSLPGTVRGPAGVSLLHIAASVSNTNEAPLWDVGDVHNLVYAHGAYMNAVDSTGKTPLHYLAESASCSSFKESWDEFSPCEQWASLAKWLLRHGANPALADHRGRLPEDLAAARENHRLAGLLRDARKSRPCSEGSGTADEDHQSLLAAASLGKLEAIRELLGRGVSMDPRCGYSSPLHLAITRGQRDAAMLLLSAGASLTACSSDGLTVLQAAHRTPDLPALFPAFIRQEYVVLLNDEFSRVTGDSEECRELRRGLEQLQTAVEERGCEASWPREVSWGTSWSLLVEAARLGLPLTCQFLMAAGARMCRLPRDLSHPLAVAAENRQLNMIKVLCRDLHMLPYGIARLPENSLTPGLVKYLRKEETARLEELAVQNSNIPDEDAAEALACYEQMEGSQNALVSASFLRLAGKCGLVHLLHFARQCTRVELENVVDAASGSKLLHIAARNGRTTMVEYLAAVNSVRTDTTLHKTGGFTAAHLAALMGHTACFQYLRCFPGGDAQSQVGMTPSDLLRGFQNNVEVLRLNVVSKREENIIFNENRADVVSKTLLEVKARHMGIFSPAQLREASLQYKVNFNTRENLRINRTITREMTRLCQRIGELDPRYEGNLVQVGSVAEDIRMFTADEMDFNLELCNFHCFKGGRATARSTQRDGGNDHLEVLLESVEEPEMFRDQNFILFFKRATERALKNFQFQSPYLSVIYPGLETTKVGLALYLAWCEPGPRTLLLSVDLVPAVRAPWPEVNGLHQLPYNIREEIHDMPVSLTSCGQNSWRYSLSVTEARIISDLCEDNKRAVIMACKLICSLLKYDWWYPEKYKRHYQVWNRVYLKLDSPVSYIIKTLFTKEVSRAKDWAPEHFIERIISIFDNMISADTSEIARVKSFLLPEYESNRFGYGASAIKSFLEDLRAGRFR</sequence>
<dbReference type="OrthoDB" id="6350364at2759"/>
<reference evidence="4 5" key="1">
    <citation type="submission" date="2018-04" db="EMBL/GenBank/DDBJ databases">
        <authorList>
            <person name="Zhang X."/>
            <person name="Yuan J."/>
            <person name="Li F."/>
            <person name="Xiang J."/>
        </authorList>
    </citation>
    <scope>NUCLEOTIDE SEQUENCE [LARGE SCALE GENOMIC DNA]</scope>
    <source>
        <tissue evidence="4">Muscle</tissue>
    </source>
</reference>
<name>A0A3R7QU68_PENVA</name>
<dbReference type="Gene3D" id="1.10.1410.40">
    <property type="match status" value="1"/>
</dbReference>
<proteinExistence type="predicted"/>
<evidence type="ECO:0000256" key="3">
    <source>
        <dbReference type="PROSITE-ProRule" id="PRU00023"/>
    </source>
</evidence>
<dbReference type="SMART" id="SM00248">
    <property type="entry name" value="ANK"/>
    <property type="match status" value="10"/>
</dbReference>
<evidence type="ECO:0000313" key="5">
    <source>
        <dbReference type="Proteomes" id="UP000283509"/>
    </source>
</evidence>
<evidence type="ECO:0000256" key="1">
    <source>
        <dbReference type="ARBA" id="ARBA00022737"/>
    </source>
</evidence>
<keyword evidence="5" id="KW-1185">Reference proteome</keyword>
<dbReference type="Pfam" id="PF12796">
    <property type="entry name" value="Ank_2"/>
    <property type="match status" value="2"/>
</dbReference>
<dbReference type="EMBL" id="QCYY01001368">
    <property type="protein sequence ID" value="ROT78526.1"/>
    <property type="molecule type" value="Genomic_DNA"/>
</dbReference>
<dbReference type="Gene3D" id="3.30.460.90">
    <property type="match status" value="1"/>
</dbReference>